<organism evidence="9 10">
    <name type="scientific">Gemella sanguinis</name>
    <dbReference type="NCBI Taxonomy" id="84135"/>
    <lineage>
        <taxon>Bacteria</taxon>
        <taxon>Bacillati</taxon>
        <taxon>Bacillota</taxon>
        <taxon>Bacilli</taxon>
        <taxon>Bacillales</taxon>
        <taxon>Gemellaceae</taxon>
        <taxon>Gemella</taxon>
    </lineage>
</organism>
<evidence type="ECO:0000256" key="7">
    <source>
        <dbReference type="SAM" id="Phobius"/>
    </source>
</evidence>
<evidence type="ECO:0000256" key="4">
    <source>
        <dbReference type="ARBA" id="ARBA00022729"/>
    </source>
</evidence>
<evidence type="ECO:0000313" key="9">
    <source>
        <dbReference type="EMBL" id="PMC52973.1"/>
    </source>
</evidence>
<feature type="compositionally biased region" description="Polar residues" evidence="6">
    <location>
        <begin position="106"/>
        <end position="116"/>
    </location>
</feature>
<protein>
    <recommendedName>
        <fullName evidence="8">Gram-positive cocci surface proteins LPxTG domain-containing protein</fullName>
    </recommendedName>
</protein>
<dbReference type="EMBL" id="PNGT01000002">
    <property type="protein sequence ID" value="PMC52973.1"/>
    <property type="molecule type" value="Genomic_DNA"/>
</dbReference>
<dbReference type="Proteomes" id="UP000235670">
    <property type="component" value="Unassembled WGS sequence"/>
</dbReference>
<keyword evidence="3" id="KW-0964">Secreted</keyword>
<dbReference type="AlphaFoldDB" id="A0A2N6SGD3"/>
<feature type="domain" description="Gram-positive cocci surface proteins LPxTG" evidence="8">
    <location>
        <begin position="152"/>
        <end position="186"/>
    </location>
</feature>
<comment type="caution">
    <text evidence="9">The sequence shown here is derived from an EMBL/GenBank/DDBJ whole genome shotgun (WGS) entry which is preliminary data.</text>
</comment>
<keyword evidence="2" id="KW-0134">Cell wall</keyword>
<evidence type="ECO:0000256" key="3">
    <source>
        <dbReference type="ARBA" id="ARBA00022525"/>
    </source>
</evidence>
<evidence type="ECO:0000256" key="5">
    <source>
        <dbReference type="ARBA" id="ARBA00023088"/>
    </source>
</evidence>
<evidence type="ECO:0000256" key="6">
    <source>
        <dbReference type="SAM" id="MobiDB-lite"/>
    </source>
</evidence>
<evidence type="ECO:0000313" key="10">
    <source>
        <dbReference type="Proteomes" id="UP000235670"/>
    </source>
</evidence>
<dbReference type="NCBIfam" id="TIGR01167">
    <property type="entry name" value="LPXTG_anchor"/>
    <property type="match status" value="1"/>
</dbReference>
<reference evidence="9 10" key="1">
    <citation type="submission" date="2017-09" db="EMBL/GenBank/DDBJ databases">
        <title>Bacterial strain isolated from the female urinary microbiota.</title>
        <authorList>
            <person name="Thomas-White K."/>
            <person name="Kumar N."/>
            <person name="Forster S."/>
            <person name="Putonti C."/>
            <person name="Lawley T."/>
            <person name="Wolfe A.J."/>
        </authorList>
    </citation>
    <scope>NUCLEOTIDE SEQUENCE [LARGE SCALE GENOMIC DNA]</scope>
    <source>
        <strain evidence="9 10">UMB0186</strain>
    </source>
</reference>
<keyword evidence="7" id="KW-1133">Transmembrane helix</keyword>
<keyword evidence="7" id="KW-0472">Membrane</keyword>
<dbReference type="OrthoDB" id="7294637at2"/>
<proteinExistence type="predicted"/>
<dbReference type="Pfam" id="PF00746">
    <property type="entry name" value="Gram_pos_anchor"/>
    <property type="match status" value="1"/>
</dbReference>
<evidence type="ECO:0000256" key="1">
    <source>
        <dbReference type="ARBA" id="ARBA00004168"/>
    </source>
</evidence>
<evidence type="ECO:0000259" key="8">
    <source>
        <dbReference type="Pfam" id="PF00746"/>
    </source>
</evidence>
<gene>
    <name evidence="9" type="ORF">CJ218_03110</name>
</gene>
<keyword evidence="7" id="KW-0812">Transmembrane</keyword>
<accession>A0A2N6SGD3</accession>
<feature type="transmembrane region" description="Helical" evidence="7">
    <location>
        <begin position="162"/>
        <end position="182"/>
    </location>
</feature>
<keyword evidence="4" id="KW-0732">Signal</keyword>
<comment type="subcellular location">
    <subcellularLocation>
        <location evidence="1">Secreted</location>
        <location evidence="1">Cell wall</location>
        <topology evidence="1">Peptidoglycan-anchor</topology>
    </subcellularLocation>
</comment>
<sequence>MPTAGLENDVYELEVVKATVPGLDSNNEVYDIHFVTKDGKVRQIKQPASIKVPVERKVVSAYQIDKDGTNKQNIENFSNVKENNVNYVVIEAKHFSLYGFEYENTETQPVTPQPSTNEKEVNKPVQTSVQNNEVSKTKLNSKNRTNNSVEIKNNKKELPKTGINTSSAVGLGFIALLSALLLNRKRSK</sequence>
<keyword evidence="5" id="KW-0572">Peptidoglycan-anchor</keyword>
<dbReference type="InterPro" id="IPR019931">
    <property type="entry name" value="LPXTG_anchor"/>
</dbReference>
<evidence type="ECO:0000256" key="2">
    <source>
        <dbReference type="ARBA" id="ARBA00022512"/>
    </source>
</evidence>
<feature type="region of interest" description="Disordered" evidence="6">
    <location>
        <begin position="106"/>
        <end position="128"/>
    </location>
</feature>
<name>A0A2N6SGD3_9BACL</name>